<dbReference type="InterPro" id="IPR050351">
    <property type="entry name" value="BphY/WalK/GraS-like"/>
</dbReference>
<dbReference type="EC" id="2.7.13.3" evidence="2"/>
<dbReference type="SUPFAM" id="SSF55874">
    <property type="entry name" value="ATPase domain of HSP90 chaperone/DNA topoisomerase II/histidine kinase"/>
    <property type="match status" value="1"/>
</dbReference>
<evidence type="ECO:0000256" key="3">
    <source>
        <dbReference type="ARBA" id="ARBA00022553"/>
    </source>
</evidence>
<reference evidence="9" key="2">
    <citation type="submission" date="2020-08" db="EMBL/GenBank/DDBJ databases">
        <authorList>
            <person name="Lai Q."/>
        </authorList>
    </citation>
    <scope>NUCLEOTIDE SEQUENCE</scope>
    <source>
        <strain evidence="9">S27-2</strain>
    </source>
</reference>
<evidence type="ECO:0000256" key="7">
    <source>
        <dbReference type="SAM" id="Phobius"/>
    </source>
</evidence>
<evidence type="ECO:0000256" key="4">
    <source>
        <dbReference type="ARBA" id="ARBA00022679"/>
    </source>
</evidence>
<name>A0A8J6J093_9ALTE</name>
<dbReference type="InterPro" id="IPR003661">
    <property type="entry name" value="HisK_dim/P_dom"/>
</dbReference>
<dbReference type="CDD" id="cd00082">
    <property type="entry name" value="HisKA"/>
    <property type="match status" value="1"/>
</dbReference>
<dbReference type="PANTHER" id="PTHR45453:SF1">
    <property type="entry name" value="PHOSPHATE REGULON SENSOR PROTEIN PHOR"/>
    <property type="match status" value="1"/>
</dbReference>
<dbReference type="PANTHER" id="PTHR45453">
    <property type="entry name" value="PHOSPHATE REGULON SENSOR PROTEIN PHOR"/>
    <property type="match status" value="1"/>
</dbReference>
<dbReference type="InterPro" id="IPR036890">
    <property type="entry name" value="HATPase_C_sf"/>
</dbReference>
<dbReference type="Pfam" id="PF02518">
    <property type="entry name" value="HATPase_c"/>
    <property type="match status" value="1"/>
</dbReference>
<evidence type="ECO:0000259" key="8">
    <source>
        <dbReference type="PROSITE" id="PS50109"/>
    </source>
</evidence>
<evidence type="ECO:0000313" key="10">
    <source>
        <dbReference type="Proteomes" id="UP000601768"/>
    </source>
</evidence>
<dbReference type="RefSeq" id="WP_186508128.1">
    <property type="nucleotide sequence ID" value="NZ_JACNEP010000020.1"/>
</dbReference>
<dbReference type="SMART" id="SM00387">
    <property type="entry name" value="HATPase_c"/>
    <property type="match status" value="1"/>
</dbReference>
<accession>A0A8J6J093</accession>
<dbReference type="InterPro" id="IPR036097">
    <property type="entry name" value="HisK_dim/P_sf"/>
</dbReference>
<feature type="transmembrane region" description="Helical" evidence="7">
    <location>
        <begin position="12"/>
        <end position="31"/>
    </location>
</feature>
<dbReference type="InterPro" id="IPR003594">
    <property type="entry name" value="HATPase_dom"/>
</dbReference>
<dbReference type="SUPFAM" id="SSF47384">
    <property type="entry name" value="Homodimeric domain of signal transducing histidine kinase"/>
    <property type="match status" value="1"/>
</dbReference>
<dbReference type="Gene3D" id="1.10.287.130">
    <property type="match status" value="1"/>
</dbReference>
<dbReference type="PROSITE" id="PS50109">
    <property type="entry name" value="HIS_KIN"/>
    <property type="match status" value="1"/>
</dbReference>
<sequence>MKSIQKTLSRRLSVGLSLLILTVLIIADVSLDGWIEDEFNRNMINKIGLLQTLVNEDANGIEFEFSGEYMPEFEGSVEPEYFQLWYDGEVFERSDTLAFHSQMDLPFKTTALHEIELQNLELPDGRLGRIAFITFTPQIDSKDRDKLAENRPVAKQMTLAYATSREELEYYLWLIDISFILAVILVPLIIRFIVNHTVYFTLSPLQNLKRDIQKIHFTSHDNNKLVLAEPIEELMPIVESLNHFIEQNYTLYKRERQLTSDIAHELKTPVTELLNLTEVAMRFSDRELETSYKPEVLQIALRMKNIISNLMMLHKHSQQSLECNDTFDFAHKVQELIERQSVSRFSLTLPGNQSFLVTSNLFAVEAIINNLFENALCYSPDESKIEVEIERINEQSLQLLVSNQLISVITQDELVKMFDPLWQKDQSRTSNENFGLGLSIVKVLSDAINASIDASVPDDKICFKLVLPVENKSSVTTAN</sequence>
<gene>
    <name evidence="9" type="ORF">H8B19_16840</name>
</gene>
<feature type="transmembrane region" description="Helical" evidence="7">
    <location>
        <begin position="170"/>
        <end position="194"/>
    </location>
</feature>
<evidence type="ECO:0000256" key="6">
    <source>
        <dbReference type="ARBA" id="ARBA00023012"/>
    </source>
</evidence>
<keyword evidence="7" id="KW-0812">Transmembrane</keyword>
<dbReference type="SMART" id="SM00388">
    <property type="entry name" value="HisKA"/>
    <property type="match status" value="1"/>
</dbReference>
<proteinExistence type="predicted"/>
<comment type="caution">
    <text evidence="9">The sequence shown here is derived from an EMBL/GenBank/DDBJ whole genome shotgun (WGS) entry which is preliminary data.</text>
</comment>
<keyword evidence="4" id="KW-0808">Transferase</keyword>
<evidence type="ECO:0000313" key="9">
    <source>
        <dbReference type="EMBL" id="MBC3767548.1"/>
    </source>
</evidence>
<keyword evidence="7" id="KW-0472">Membrane</keyword>
<dbReference type="GO" id="GO:0004721">
    <property type="term" value="F:phosphoprotein phosphatase activity"/>
    <property type="evidence" value="ECO:0007669"/>
    <property type="project" value="TreeGrafter"/>
</dbReference>
<keyword evidence="10" id="KW-1185">Reference proteome</keyword>
<evidence type="ECO:0000256" key="1">
    <source>
        <dbReference type="ARBA" id="ARBA00000085"/>
    </source>
</evidence>
<dbReference type="GO" id="GO:0005886">
    <property type="term" value="C:plasma membrane"/>
    <property type="evidence" value="ECO:0007669"/>
    <property type="project" value="TreeGrafter"/>
</dbReference>
<evidence type="ECO:0000256" key="2">
    <source>
        <dbReference type="ARBA" id="ARBA00012438"/>
    </source>
</evidence>
<reference evidence="9" key="1">
    <citation type="journal article" date="2018" name="Int. J. Syst. Evol. Microbiol.">
        <title>Neptunicella marina gen. nov., sp. nov., isolated from surface seawater.</title>
        <authorList>
            <person name="Liu X."/>
            <person name="Lai Q."/>
            <person name="Du Y."/>
            <person name="Zhang X."/>
            <person name="Liu Z."/>
            <person name="Sun F."/>
            <person name="Shao Z."/>
        </authorList>
    </citation>
    <scope>NUCLEOTIDE SEQUENCE</scope>
    <source>
        <strain evidence="9">S27-2</strain>
    </source>
</reference>
<keyword evidence="6" id="KW-0902">Two-component regulatory system</keyword>
<comment type="catalytic activity">
    <reaction evidence="1">
        <text>ATP + protein L-histidine = ADP + protein N-phospho-L-histidine.</text>
        <dbReference type="EC" id="2.7.13.3"/>
    </reaction>
</comment>
<dbReference type="InterPro" id="IPR005467">
    <property type="entry name" value="His_kinase_dom"/>
</dbReference>
<dbReference type="GO" id="GO:0016036">
    <property type="term" value="P:cellular response to phosphate starvation"/>
    <property type="evidence" value="ECO:0007669"/>
    <property type="project" value="TreeGrafter"/>
</dbReference>
<feature type="domain" description="Histidine kinase" evidence="8">
    <location>
        <begin position="261"/>
        <end position="471"/>
    </location>
</feature>
<dbReference type="Gene3D" id="3.30.565.10">
    <property type="entry name" value="Histidine kinase-like ATPase, C-terminal domain"/>
    <property type="match status" value="1"/>
</dbReference>
<dbReference type="EMBL" id="JACNEP010000020">
    <property type="protein sequence ID" value="MBC3767548.1"/>
    <property type="molecule type" value="Genomic_DNA"/>
</dbReference>
<dbReference type="GO" id="GO:0000155">
    <property type="term" value="F:phosphorelay sensor kinase activity"/>
    <property type="evidence" value="ECO:0007669"/>
    <property type="project" value="InterPro"/>
</dbReference>
<dbReference type="Proteomes" id="UP000601768">
    <property type="component" value="Unassembled WGS sequence"/>
</dbReference>
<dbReference type="AlphaFoldDB" id="A0A8J6J093"/>
<keyword evidence="3" id="KW-0597">Phosphoprotein</keyword>
<organism evidence="9 10">
    <name type="scientific">Neptunicella marina</name>
    <dbReference type="NCBI Taxonomy" id="2125989"/>
    <lineage>
        <taxon>Bacteria</taxon>
        <taxon>Pseudomonadati</taxon>
        <taxon>Pseudomonadota</taxon>
        <taxon>Gammaproteobacteria</taxon>
        <taxon>Alteromonadales</taxon>
        <taxon>Alteromonadaceae</taxon>
        <taxon>Neptunicella</taxon>
    </lineage>
</organism>
<keyword evidence="5 9" id="KW-0418">Kinase</keyword>
<protein>
    <recommendedName>
        <fullName evidence="2">histidine kinase</fullName>
        <ecNumber evidence="2">2.7.13.3</ecNumber>
    </recommendedName>
</protein>
<evidence type="ECO:0000256" key="5">
    <source>
        <dbReference type="ARBA" id="ARBA00022777"/>
    </source>
</evidence>
<dbReference type="Pfam" id="PF00512">
    <property type="entry name" value="HisKA"/>
    <property type="match status" value="1"/>
</dbReference>
<keyword evidence="7" id="KW-1133">Transmembrane helix</keyword>